<evidence type="ECO:0000313" key="1">
    <source>
        <dbReference type="EMBL" id="AFZ80527.1"/>
    </source>
</evidence>
<dbReference type="GO" id="GO:0008198">
    <property type="term" value="F:ferrous iron binding"/>
    <property type="evidence" value="ECO:0007669"/>
    <property type="project" value="TreeGrafter"/>
</dbReference>
<dbReference type="PANTHER" id="PTHR37532">
    <property type="entry name" value="PROTEIN ISCX"/>
    <property type="match status" value="1"/>
</dbReference>
<dbReference type="Gene3D" id="1.10.10.600">
    <property type="entry name" value="IscX-like"/>
    <property type="match status" value="1"/>
</dbReference>
<dbReference type="KEGG" id="beq:BEWA_033820"/>
<accession>L0AY68</accession>
<dbReference type="Proteomes" id="UP000031512">
    <property type="component" value="Chromosome 1"/>
</dbReference>
<reference evidence="1 2" key="1">
    <citation type="journal article" date="2012" name="BMC Genomics">
        <title>Comparative genomic analysis and phylogenetic position of Theileria equi.</title>
        <authorList>
            <person name="Kappmeyer L.S."/>
            <person name="Thiagarajan M."/>
            <person name="Herndon D.R."/>
            <person name="Ramsay J.D."/>
            <person name="Caler E."/>
            <person name="Djikeng A."/>
            <person name="Gillespie J.J."/>
            <person name="Lau A.O."/>
            <person name="Roalson E.H."/>
            <person name="Silva J.C."/>
            <person name="Silva M.G."/>
            <person name="Suarez C.E."/>
            <person name="Ueti M.W."/>
            <person name="Nene V.M."/>
            <person name="Mealey R.H."/>
            <person name="Knowles D.P."/>
            <person name="Brayton K.A."/>
        </authorList>
    </citation>
    <scope>NUCLEOTIDE SEQUENCE [LARGE SCALE GENOMIC DNA]</scope>
    <source>
        <strain evidence="1 2">WA</strain>
    </source>
</reference>
<dbReference type="eggNOG" id="ENOG502QWVC">
    <property type="taxonomic scope" value="Eukaryota"/>
</dbReference>
<dbReference type="EMBL" id="CP001669">
    <property type="protein sequence ID" value="AFZ80527.1"/>
    <property type="molecule type" value="Genomic_DNA"/>
</dbReference>
<evidence type="ECO:0000313" key="2">
    <source>
        <dbReference type="Proteomes" id="UP000031512"/>
    </source>
</evidence>
<dbReference type="NCBIfam" id="TIGR03412">
    <property type="entry name" value="iscX_yfhJ"/>
    <property type="match status" value="1"/>
</dbReference>
<gene>
    <name evidence="1" type="ORF">BEWA_033820</name>
</gene>
<proteinExistence type="predicted"/>
<organism evidence="1 2">
    <name type="scientific">Theileria equi strain WA</name>
    <dbReference type="NCBI Taxonomy" id="1537102"/>
    <lineage>
        <taxon>Eukaryota</taxon>
        <taxon>Sar</taxon>
        <taxon>Alveolata</taxon>
        <taxon>Apicomplexa</taxon>
        <taxon>Aconoidasida</taxon>
        <taxon>Piroplasmida</taxon>
        <taxon>Theileriidae</taxon>
        <taxon>Theileria</taxon>
    </lineage>
</organism>
<dbReference type="PANTHER" id="PTHR37532:SF1">
    <property type="entry name" value="PROTEIN ISCX"/>
    <property type="match status" value="1"/>
</dbReference>
<evidence type="ECO:0008006" key="3">
    <source>
        <dbReference type="Google" id="ProtNLM"/>
    </source>
</evidence>
<dbReference type="Pfam" id="PF04384">
    <property type="entry name" value="Fe-S_assembly"/>
    <property type="match status" value="1"/>
</dbReference>
<keyword evidence="2" id="KW-1185">Reference proteome</keyword>
<dbReference type="GO" id="GO:0016226">
    <property type="term" value="P:iron-sulfur cluster assembly"/>
    <property type="evidence" value="ECO:0007669"/>
    <property type="project" value="InterPro"/>
</dbReference>
<dbReference type="InterPro" id="IPR036762">
    <property type="entry name" value="IscX-like_sf"/>
</dbReference>
<sequence length="134" mass="15314">MNCVIRSHVASLLPRVFITRLNSRGFLTIRRTEENKTVTQSYSVLFTRNSQRSLTSTLNDPESLSWEDYEDIAELLHEEYPSTNPLSLRFTELHDNVENVVLASSSRPITGKCSEGALEKIQMAWLELHESDNS</sequence>
<name>L0AY68_THEEQ</name>
<dbReference type="RefSeq" id="XP_004830193.1">
    <property type="nucleotide sequence ID" value="XM_004830136.1"/>
</dbReference>
<dbReference type="InterPro" id="IPR007479">
    <property type="entry name" value="ISC_FeS_clus_asmbl_IscsX"/>
</dbReference>
<dbReference type="GeneID" id="15803712"/>
<protein>
    <recommendedName>
        <fullName evidence="3">FeS assembly protein IscX</fullName>
    </recommendedName>
</protein>
<dbReference type="SUPFAM" id="SSF140319">
    <property type="entry name" value="IscX-like"/>
    <property type="match status" value="1"/>
</dbReference>
<dbReference type="VEuPathDB" id="PiroplasmaDB:BEWA_033820"/>
<dbReference type="AlphaFoldDB" id="L0AY68"/>
<dbReference type="OrthoDB" id="373638at2759"/>